<gene>
    <name evidence="2" type="ORF">NQ318_015604</name>
</gene>
<protein>
    <submittedName>
        <fullName evidence="2">Uncharacterized protein</fullName>
    </submittedName>
</protein>
<accession>A0AAV8XP93</accession>
<evidence type="ECO:0000256" key="1">
    <source>
        <dbReference type="SAM" id="MobiDB-lite"/>
    </source>
</evidence>
<sequence length="162" mass="18008">MLINEKPFDLVVVAIAMISDEKPFDLVSGMSDPKIPWIPLKNKTSQEDKEKTVATDVAVEDKLLLNKMSNMQVAVADTNVACTANREVESEATEETTLTEIHKDLGHTKISEKTAEFESNETTSMVEDHRTKQTESSRSVTQSEKVEVSASRKIAELQNVIN</sequence>
<dbReference type="EMBL" id="JAPWTK010000401">
    <property type="protein sequence ID" value="KAJ8940919.1"/>
    <property type="molecule type" value="Genomic_DNA"/>
</dbReference>
<organism evidence="2 3">
    <name type="scientific">Aromia moschata</name>
    <dbReference type="NCBI Taxonomy" id="1265417"/>
    <lineage>
        <taxon>Eukaryota</taxon>
        <taxon>Metazoa</taxon>
        <taxon>Ecdysozoa</taxon>
        <taxon>Arthropoda</taxon>
        <taxon>Hexapoda</taxon>
        <taxon>Insecta</taxon>
        <taxon>Pterygota</taxon>
        <taxon>Neoptera</taxon>
        <taxon>Endopterygota</taxon>
        <taxon>Coleoptera</taxon>
        <taxon>Polyphaga</taxon>
        <taxon>Cucujiformia</taxon>
        <taxon>Chrysomeloidea</taxon>
        <taxon>Cerambycidae</taxon>
        <taxon>Cerambycinae</taxon>
        <taxon>Callichromatini</taxon>
        <taxon>Aromia</taxon>
    </lineage>
</organism>
<reference evidence="2" key="1">
    <citation type="journal article" date="2023" name="Insect Mol. Biol.">
        <title>Genome sequencing provides insights into the evolution of gene families encoding plant cell wall-degrading enzymes in longhorned beetles.</title>
        <authorList>
            <person name="Shin N.R."/>
            <person name="Okamura Y."/>
            <person name="Kirsch R."/>
            <person name="Pauchet Y."/>
        </authorList>
    </citation>
    <scope>NUCLEOTIDE SEQUENCE</scope>
    <source>
        <strain evidence="2">AMC_N1</strain>
    </source>
</reference>
<keyword evidence="3" id="KW-1185">Reference proteome</keyword>
<feature type="compositionally biased region" description="Basic and acidic residues" evidence="1">
    <location>
        <begin position="126"/>
        <end position="135"/>
    </location>
</feature>
<feature type="region of interest" description="Disordered" evidence="1">
    <location>
        <begin position="110"/>
        <end position="149"/>
    </location>
</feature>
<proteinExistence type="predicted"/>
<dbReference type="Proteomes" id="UP001162162">
    <property type="component" value="Unassembled WGS sequence"/>
</dbReference>
<comment type="caution">
    <text evidence="2">The sequence shown here is derived from an EMBL/GenBank/DDBJ whole genome shotgun (WGS) entry which is preliminary data.</text>
</comment>
<evidence type="ECO:0000313" key="3">
    <source>
        <dbReference type="Proteomes" id="UP001162162"/>
    </source>
</evidence>
<name>A0AAV8XP93_9CUCU</name>
<dbReference type="AlphaFoldDB" id="A0AAV8XP93"/>
<evidence type="ECO:0000313" key="2">
    <source>
        <dbReference type="EMBL" id="KAJ8940919.1"/>
    </source>
</evidence>